<dbReference type="STRING" id="1477437.SAMN05444682_107315"/>
<reference evidence="1 2" key="1">
    <citation type="submission" date="2016-10" db="EMBL/GenBank/DDBJ databases">
        <authorList>
            <person name="de Groot N.N."/>
        </authorList>
    </citation>
    <scope>NUCLEOTIDE SEQUENCE [LARGE SCALE GENOMIC DNA]</scope>
    <source>
        <strain evidence="1 2">RK1</strain>
    </source>
</reference>
<dbReference type="Proteomes" id="UP000198670">
    <property type="component" value="Unassembled WGS sequence"/>
</dbReference>
<gene>
    <name evidence="1" type="ORF">SAMN05444682_107315</name>
</gene>
<organism evidence="1 2">
    <name type="scientific">Parapedobacter indicus</name>
    <dbReference type="NCBI Taxonomy" id="1477437"/>
    <lineage>
        <taxon>Bacteria</taxon>
        <taxon>Pseudomonadati</taxon>
        <taxon>Bacteroidota</taxon>
        <taxon>Sphingobacteriia</taxon>
        <taxon>Sphingobacteriales</taxon>
        <taxon>Sphingobacteriaceae</taxon>
        <taxon>Parapedobacter</taxon>
    </lineage>
</organism>
<keyword evidence="2" id="KW-1185">Reference proteome</keyword>
<proteinExistence type="predicted"/>
<dbReference type="AlphaFoldDB" id="A0A1I3NV52"/>
<dbReference type="PROSITE" id="PS51257">
    <property type="entry name" value="PROKAR_LIPOPROTEIN"/>
    <property type="match status" value="1"/>
</dbReference>
<dbReference type="OrthoDB" id="973569at2"/>
<protein>
    <submittedName>
        <fullName evidence="1">Uncharacterized protein</fullName>
    </submittedName>
</protein>
<dbReference type="EMBL" id="FOQO01000007">
    <property type="protein sequence ID" value="SFJ12900.1"/>
    <property type="molecule type" value="Genomic_DNA"/>
</dbReference>
<accession>A0A1I3NV52</accession>
<evidence type="ECO:0000313" key="2">
    <source>
        <dbReference type="Proteomes" id="UP000198670"/>
    </source>
</evidence>
<dbReference type="RefSeq" id="WP_090628396.1">
    <property type="nucleotide sequence ID" value="NZ_FOQO01000007.1"/>
</dbReference>
<name>A0A1I3NV52_9SPHI</name>
<evidence type="ECO:0000313" key="1">
    <source>
        <dbReference type="EMBL" id="SFJ12900.1"/>
    </source>
</evidence>
<sequence>MKKNMFYMLTGLLALAGIQSCENPLKDVNILVSSEILKYTTLLHVSDTEGEPLSNLSVTIKGRDAAYIYNLEGRKQFKLDGGLLNLGIHPEHEPTPGNPIVFQVELSGSGYLTQVIPVTIVDQQFSSINAISVMDLDAAPAGVTVYTPTVALVNNAIAKTLILTTPLSNASEQSVQITLPVGTQFLDENGNILTGTELTASIINADTDKEGALSIFPGGSLATSNIYLAESSNAYSGVFNPAAFTNIEFFVGGVPVRRFSQPIEIAQQLDPGFHNVNTDAPIALGDQLTIFSYFTHEARWDYEQEATVEADGDALVSTFSTDHLTWFLSGNFLQACEQPATIQLEASWFDSSVSYPLTIEAVVAGKVAAAITVSINADNRIVKFNYLPTQGVTIRVRDNRGAILGEQAVNATCGGTTILSLSDPATVNDPTVTLQLYVRCPGQSEVISVLPTFYLYYKEHNSSDDYAFLGVVTDGFLSTRLLTVETVVYDFKAVWGNNIKIVGGHRVQEDNSGTVGIEPGDIIGTKAGATNLAILSEKCSEL</sequence>